<name>A0ABZ1CET0_9BACT</name>
<dbReference type="InterPro" id="IPR013517">
    <property type="entry name" value="FG-GAP"/>
</dbReference>
<evidence type="ECO:0000256" key="4">
    <source>
        <dbReference type="SAM" id="MobiDB-lite"/>
    </source>
</evidence>
<dbReference type="EMBL" id="CP139781">
    <property type="protein sequence ID" value="WRQ89870.1"/>
    <property type="molecule type" value="Genomic_DNA"/>
</dbReference>
<gene>
    <name evidence="7" type="ORF">K1X11_010675</name>
</gene>
<evidence type="ECO:0000259" key="6">
    <source>
        <dbReference type="PROSITE" id="PS50268"/>
    </source>
</evidence>
<dbReference type="SUPFAM" id="SSF49313">
    <property type="entry name" value="Cadherin-like"/>
    <property type="match status" value="1"/>
</dbReference>
<dbReference type="InterPro" id="IPR041286">
    <property type="entry name" value="MBG_2"/>
</dbReference>
<keyword evidence="2" id="KW-0677">Repeat</keyword>
<dbReference type="PROSITE" id="PS50268">
    <property type="entry name" value="CADHERIN_2"/>
    <property type="match status" value="1"/>
</dbReference>
<dbReference type="InterPro" id="IPR015919">
    <property type="entry name" value="Cadherin-like_sf"/>
</dbReference>
<dbReference type="Gene3D" id="2.60.40.10">
    <property type="entry name" value="Immunoglobulins"/>
    <property type="match status" value="3"/>
</dbReference>
<dbReference type="Gene3D" id="3.30.160.710">
    <property type="match status" value="1"/>
</dbReference>
<keyword evidence="3" id="KW-0325">Glycoprotein</keyword>
<dbReference type="InterPro" id="IPR002126">
    <property type="entry name" value="Cadherin-like_dom"/>
</dbReference>
<dbReference type="Pfam" id="PF18676">
    <property type="entry name" value="MBG_2"/>
    <property type="match status" value="1"/>
</dbReference>
<dbReference type="PANTHER" id="PTHR36220:SF1">
    <property type="entry name" value="GAMMA TUBULIN COMPLEX COMPONENT C-TERMINAL DOMAIN-CONTAINING PROTEIN"/>
    <property type="match status" value="1"/>
</dbReference>
<proteinExistence type="predicted"/>
<keyword evidence="8" id="KW-1185">Reference proteome</keyword>
<organism evidence="7 8">
    <name type="scientific">Actomonas aquatica</name>
    <dbReference type="NCBI Taxonomy" id="2866162"/>
    <lineage>
        <taxon>Bacteria</taxon>
        <taxon>Pseudomonadati</taxon>
        <taxon>Verrucomicrobiota</taxon>
        <taxon>Opitutia</taxon>
        <taxon>Opitutales</taxon>
        <taxon>Opitutaceae</taxon>
        <taxon>Actomonas</taxon>
    </lineage>
</organism>
<evidence type="ECO:0000256" key="1">
    <source>
        <dbReference type="ARBA" id="ARBA00022729"/>
    </source>
</evidence>
<feature type="chain" id="PRO_5046212964" evidence="5">
    <location>
        <begin position="26"/>
        <end position="1482"/>
    </location>
</feature>
<dbReference type="InterPro" id="IPR041248">
    <property type="entry name" value="YDG"/>
</dbReference>
<feature type="compositionally biased region" description="Polar residues" evidence="4">
    <location>
        <begin position="814"/>
        <end position="824"/>
    </location>
</feature>
<dbReference type="InterPro" id="IPR028994">
    <property type="entry name" value="Integrin_alpha_N"/>
</dbReference>
<keyword evidence="1 5" id="KW-0732">Signal</keyword>
<dbReference type="Pfam" id="PF18657">
    <property type="entry name" value="YDG"/>
    <property type="match status" value="2"/>
</dbReference>
<dbReference type="Gene3D" id="2.130.10.130">
    <property type="entry name" value="Integrin alpha, N-terminal"/>
    <property type="match status" value="3"/>
</dbReference>
<dbReference type="PANTHER" id="PTHR36220">
    <property type="entry name" value="UNNAMED PRODUCT"/>
    <property type="match status" value="1"/>
</dbReference>
<feature type="region of interest" description="Disordered" evidence="4">
    <location>
        <begin position="800"/>
        <end position="824"/>
    </location>
</feature>
<evidence type="ECO:0000256" key="5">
    <source>
        <dbReference type="SAM" id="SignalP"/>
    </source>
</evidence>
<dbReference type="Proteomes" id="UP000738431">
    <property type="component" value="Chromosome"/>
</dbReference>
<dbReference type="RefSeq" id="WP_221032327.1">
    <property type="nucleotide sequence ID" value="NZ_CP139781.1"/>
</dbReference>
<dbReference type="InterPro" id="IPR044016">
    <property type="entry name" value="Big_13"/>
</dbReference>
<dbReference type="Pfam" id="PF19077">
    <property type="entry name" value="Big_13"/>
    <property type="match status" value="2"/>
</dbReference>
<feature type="signal peptide" evidence="5">
    <location>
        <begin position="1"/>
        <end position="25"/>
    </location>
</feature>
<dbReference type="SMART" id="SM00191">
    <property type="entry name" value="Int_alpha"/>
    <property type="match status" value="2"/>
</dbReference>
<dbReference type="Pfam" id="PF05345">
    <property type="entry name" value="He_PIG"/>
    <property type="match status" value="1"/>
</dbReference>
<evidence type="ECO:0000313" key="8">
    <source>
        <dbReference type="Proteomes" id="UP000738431"/>
    </source>
</evidence>
<feature type="domain" description="Cadherin" evidence="6">
    <location>
        <begin position="698"/>
        <end position="799"/>
    </location>
</feature>
<dbReference type="InterPro" id="IPR011043">
    <property type="entry name" value="Gal_Oxase/kelch_b-propeller"/>
</dbReference>
<dbReference type="Pfam" id="PF14312">
    <property type="entry name" value="FG-GAP_2"/>
    <property type="match status" value="7"/>
</dbReference>
<protein>
    <submittedName>
        <fullName evidence="7">Ig-like domain-containing protein</fullName>
    </submittedName>
</protein>
<reference evidence="7 8" key="1">
    <citation type="submission" date="2023-12" db="EMBL/GenBank/DDBJ databases">
        <title>Description of an unclassified Opitutus bacterium of Verrucomicrobiota.</title>
        <authorList>
            <person name="Zhang D.-F."/>
        </authorList>
    </citation>
    <scope>NUCLEOTIDE SEQUENCE [LARGE SCALE GENOMIC DNA]</scope>
    <source>
        <strain evidence="7 8">WL0086</strain>
    </source>
</reference>
<accession>A0ABZ1CET0</accession>
<dbReference type="PROSITE" id="PS00018">
    <property type="entry name" value="EF_HAND_1"/>
    <property type="match status" value="1"/>
</dbReference>
<dbReference type="SUPFAM" id="SSF50965">
    <property type="entry name" value="Galactose oxidase, central domain"/>
    <property type="match status" value="1"/>
</dbReference>
<sequence length="1482" mass="152332">MNFLALRRLALSVFATTLATLSLHAFVMVPVIVTTEDPTNVTGTSATLNGSYEDPNTGDTTFQWEISYGTDPDENTWTTDKADRDGTSFSLDISGQTPGTTIYYKAIVNALDAGDTKSFVLTAPNTAPVDLTLSANTLDVSAAVNTVIGTLATVDADPGDTHTYTLVTGDGDTANASFNINGNELRATDPTSLSAGTTYSVRIQTDDGNGGTHAEAFLIETYDATALLTQFETYFKAHEPSSQDRFGDKIAVSGNTLVVGAPGEQSAATTINGDATDNSAANTGAAYVFVHDGSAWAFEAYLKPDNAGAGDSFGSSVAIDGDSIVIGALYEKSGANTINGDGSDNSTNSAGAAYVFVRSGTTWSQQAYLKPPFPRSVGYFGDAVAISGDLAVVGAFGDSSNATGINGDADNTLAFRSGAVHVFARSGTTWSYSTYLKPDNTGAQDEFGRAVAIDGHTIVIGASAEDSGNPADGTDNTLTSSGAAYVFTLFDGTWTQQAYLKADTPADGAQFGRSVAISGDTLIVGASNEASDAVGVNGTPTTTTLTNAGAAYIFQRAGSIWTQQAFLKSTHPAADNEFGHSVAIDGNVAVVGGPFNSSDATGINTLNDNTLSPVSGSAFIYHRTGETWSTFASIKAPIADSYDYFGKSVAVSNDTVFIGASFEASSANTINGDMDNNDLAYAGAAYGYALVANEAPTDITLNNASINESTSASATVGTLTATDANPGDTHTFSLVAGEGDLGNTNFAITEATLSVAGSAILAAGDYTVRIQSTDASGETFAKTFTITIVDDIAPDAPTNVALDGASDSGANGADNLTNDNTPTITGTSEPLATIYLDFEGGFIGIGAADANGDWAVTADELDDGVYPIQVYAGDQAGNNSGPSATLTFTVDTTAPDAPATPSLSLVDDTGVSFSDGITNRVRPAIQGLASANATVAVYFNDAEVALVTAAASGLWTYTPDSDLAEGLTTVAAIVIDSAGNASAPSGVLSVIVDTTAPVITSVNQINTTYGEPIDYTLTAAGDPVSFTHTGLPDELSLDSSTGVLSLIGNLPASNRELTLIATDAAGNNGSLALNFFVAQRPIDVSGFTAIDRVYDATAIVQVDSSNAQFTNLVDGDDVSVDATSTFAYAKGKASVGTIGLAVSVSLTGTDASNYYLNTPASVTATISPAPLDVTGILIPNKVYDGTTAATVDTTSADLSGILESNDRSPPTGGELTAPNLEFNAATQPQPSGPDDVTLVTTGATATFASVDAGTGIAVTVEGLDLSGTDAGNYELILPAFAAAITPAPLTVSVEPATRYYGDFNPPLTPSYTGFVNGEDASVLTGEADYTLEATATSPVGDYVIEVELGTLSAANYTLTAANSVLNITQGYHFADTDRDYHLSLSELLRVIELYNTREGTVRTGAYHTDFDSEDRYAPGDEDDIYVPHTADTNADGRISLVELTRVIQLYNYREDGARTGAYRPARATEDGFEPGPVLSNQG</sequence>
<dbReference type="InterPro" id="IPR013519">
    <property type="entry name" value="Int_alpha_beta-p"/>
</dbReference>
<evidence type="ECO:0000256" key="2">
    <source>
        <dbReference type="ARBA" id="ARBA00022737"/>
    </source>
</evidence>
<dbReference type="InterPro" id="IPR018247">
    <property type="entry name" value="EF_Hand_1_Ca_BS"/>
</dbReference>
<evidence type="ECO:0000256" key="3">
    <source>
        <dbReference type="ARBA" id="ARBA00023180"/>
    </source>
</evidence>
<dbReference type="InterPro" id="IPR013783">
    <property type="entry name" value="Ig-like_fold"/>
</dbReference>
<evidence type="ECO:0000313" key="7">
    <source>
        <dbReference type="EMBL" id="WRQ89870.1"/>
    </source>
</evidence>